<evidence type="ECO:0000259" key="2">
    <source>
        <dbReference type="Pfam" id="PF00571"/>
    </source>
</evidence>
<feature type="domain" description="CBS" evidence="2">
    <location>
        <begin position="4"/>
        <end position="47"/>
    </location>
</feature>
<evidence type="ECO:0000256" key="1">
    <source>
        <dbReference type="SAM" id="MobiDB-lite"/>
    </source>
</evidence>
<dbReference type="Gene3D" id="3.10.580.10">
    <property type="entry name" value="CBS-domain"/>
    <property type="match status" value="1"/>
</dbReference>
<evidence type="ECO:0000313" key="4">
    <source>
        <dbReference type="Proteomes" id="UP000319825"/>
    </source>
</evidence>
<dbReference type="AlphaFoldDB" id="A0A562I918"/>
<dbReference type="Pfam" id="PF00571">
    <property type="entry name" value="CBS"/>
    <property type="match status" value="1"/>
</dbReference>
<feature type="region of interest" description="Disordered" evidence="1">
    <location>
        <begin position="34"/>
        <end position="127"/>
    </location>
</feature>
<accession>A0A562I918</accession>
<organism evidence="3 4">
    <name type="scientific">Micromonospora olivasterospora</name>
    <dbReference type="NCBI Taxonomy" id="1880"/>
    <lineage>
        <taxon>Bacteria</taxon>
        <taxon>Bacillati</taxon>
        <taxon>Actinomycetota</taxon>
        <taxon>Actinomycetes</taxon>
        <taxon>Micromonosporales</taxon>
        <taxon>Micromonosporaceae</taxon>
        <taxon>Micromonospora</taxon>
    </lineage>
</organism>
<protein>
    <submittedName>
        <fullName evidence="3">CBS domain protein</fullName>
    </submittedName>
</protein>
<proteinExistence type="predicted"/>
<dbReference type="InterPro" id="IPR046342">
    <property type="entry name" value="CBS_dom_sf"/>
</dbReference>
<comment type="caution">
    <text evidence="3">The sequence shown here is derived from an EMBL/GenBank/DDBJ whole genome shotgun (WGS) entry which is preliminary data.</text>
</comment>
<dbReference type="EMBL" id="VLKE01000001">
    <property type="protein sequence ID" value="TWH67509.1"/>
    <property type="molecule type" value="Genomic_DNA"/>
</dbReference>
<dbReference type="InterPro" id="IPR000644">
    <property type="entry name" value="CBS_dom"/>
</dbReference>
<name>A0A562I918_MICOL</name>
<dbReference type="SUPFAM" id="SSF54631">
    <property type="entry name" value="CBS-domain pair"/>
    <property type="match status" value="1"/>
</dbReference>
<sequence>MPTARDIMTSDVACVREQDDLRTAARQMARLGVGSLPICGDDNRLKGGRWDTGARTSRQEARARPCSGRQGWRRTWTSAGGLRRSMSPTTGGARATVSPRAMARTRSPNPRRRISARKWPSGDRNTG</sequence>
<dbReference type="Proteomes" id="UP000319825">
    <property type="component" value="Unassembled WGS sequence"/>
</dbReference>
<reference evidence="3 4" key="1">
    <citation type="submission" date="2019-07" db="EMBL/GenBank/DDBJ databases">
        <title>R&amp;d 2014.</title>
        <authorList>
            <person name="Klenk H.-P."/>
        </authorList>
    </citation>
    <scope>NUCLEOTIDE SEQUENCE [LARGE SCALE GENOMIC DNA]</scope>
    <source>
        <strain evidence="3 4">DSM 43868</strain>
    </source>
</reference>
<gene>
    <name evidence="3" type="ORF">JD77_02486</name>
</gene>
<evidence type="ECO:0000313" key="3">
    <source>
        <dbReference type="EMBL" id="TWH67509.1"/>
    </source>
</evidence>
<keyword evidence="4" id="KW-1185">Reference proteome</keyword>